<keyword evidence="1" id="KW-0812">Transmembrane</keyword>
<feature type="transmembrane region" description="Helical" evidence="1">
    <location>
        <begin position="385"/>
        <end position="411"/>
    </location>
</feature>
<feature type="transmembrane region" description="Helical" evidence="1">
    <location>
        <begin position="76"/>
        <end position="94"/>
    </location>
</feature>
<feature type="transmembrane region" description="Helical" evidence="1">
    <location>
        <begin position="511"/>
        <end position="528"/>
    </location>
</feature>
<feature type="transmembrane region" description="Helical" evidence="1">
    <location>
        <begin position="484"/>
        <end position="504"/>
    </location>
</feature>
<keyword evidence="1" id="KW-0472">Membrane</keyword>
<feature type="transmembrane region" description="Helical" evidence="1">
    <location>
        <begin position="119"/>
        <end position="137"/>
    </location>
</feature>
<evidence type="ECO:0000313" key="3">
    <source>
        <dbReference type="Proteomes" id="UP000192761"/>
    </source>
</evidence>
<feature type="transmembrane region" description="Helical" evidence="1">
    <location>
        <begin position="207"/>
        <end position="228"/>
    </location>
</feature>
<sequence length="666" mass="74045">MSALLYLLIVFILGDRLLRAAFPWLLDIPQRQSVFGPAIRLPQWLIRVPAAWLLGALVMNWTTFFACDLTRSMRTGAYMVLALGVVAAGAIVWAERDAWRAWRNKLLAAVQALRSIEGLYLLGALLMSSFIAFYTLMVKDGALFVGSTVWSDFGPHLAMIRSFSFGDNFPPQYPHYPDGTIRYHFLFQFLAATLEALGFRIDWAFNIPSILSLVSLFLLLYVLAVAIVGSRLAGVLTGVLFIFRSSFAFFSFAKDHLNGDLWDALWNVSLHIGKTEHESWGLWAQNVYANQRHFAFSISILVLVLLALLPLLQQRMAASNKATDIGGRIAATFGGLDNWLVGDWRRAITLGVLLGAIGFWNGAVVITTLIVLFVLALACARRLEFLVIAVIAVVMSVLQSKLFIGGGASAVHPTLYFGFLAEFKTWPGITAFNLELLGIFLPLLLVAICGAPRGTRWLALALVSPYVFATFVSLTTDINANHKFIMIGVMLANVYIAALLARFLRSGDGALKALALIFVALLTITGLVDLKTLYNMNKGNVLVPMNDPVVDWIRQNTKPKDVFLTDMSVLHAAQFAGRPIYNGWPYYAWSAGYDTDTRGRWQKQMYSTTSADELRLIARGEHIDYIIVDDANRNSREYPTNELLIGQTFPLVFSSPKDNTRIYKVN</sequence>
<keyword evidence="3" id="KW-1185">Reference proteome</keyword>
<feature type="transmembrane region" description="Helical" evidence="1">
    <location>
        <begin position="348"/>
        <end position="378"/>
    </location>
</feature>
<evidence type="ECO:0000256" key="1">
    <source>
        <dbReference type="SAM" id="Phobius"/>
    </source>
</evidence>
<dbReference type="Proteomes" id="UP000192761">
    <property type="component" value="Unassembled WGS sequence"/>
</dbReference>
<organism evidence="2 3">
    <name type="scientific">Andreprevotia lacus DSM 23236</name>
    <dbReference type="NCBI Taxonomy" id="1121001"/>
    <lineage>
        <taxon>Bacteria</taxon>
        <taxon>Pseudomonadati</taxon>
        <taxon>Pseudomonadota</taxon>
        <taxon>Betaproteobacteria</taxon>
        <taxon>Neisseriales</taxon>
        <taxon>Chitinibacteraceae</taxon>
        <taxon>Andreprevotia</taxon>
    </lineage>
</organism>
<keyword evidence="1" id="KW-1133">Transmembrane helix</keyword>
<gene>
    <name evidence="2" type="ORF">SAMN02745857_02511</name>
</gene>
<feature type="transmembrane region" description="Helical" evidence="1">
    <location>
        <begin position="294"/>
        <end position="313"/>
    </location>
</feature>
<feature type="transmembrane region" description="Helical" evidence="1">
    <location>
        <begin position="325"/>
        <end position="342"/>
    </location>
</feature>
<evidence type="ECO:0000313" key="2">
    <source>
        <dbReference type="EMBL" id="SMC26512.1"/>
    </source>
</evidence>
<dbReference type="AlphaFoldDB" id="A0A1W1XRN2"/>
<feature type="transmembrane region" description="Helical" evidence="1">
    <location>
        <begin position="44"/>
        <end position="64"/>
    </location>
</feature>
<protein>
    <submittedName>
        <fullName evidence="2">Q-cell neuroblast polarisation</fullName>
    </submittedName>
</protein>
<feature type="transmembrane region" description="Helical" evidence="1">
    <location>
        <begin position="431"/>
        <end position="450"/>
    </location>
</feature>
<name>A0A1W1XRN2_9NEIS</name>
<dbReference type="OrthoDB" id="8617320at2"/>
<dbReference type="STRING" id="1121001.SAMN02745857_02511"/>
<feature type="transmembrane region" description="Helical" evidence="1">
    <location>
        <begin position="235"/>
        <end position="253"/>
    </location>
</feature>
<dbReference type="EMBL" id="FWXD01000014">
    <property type="protein sequence ID" value="SMC26512.1"/>
    <property type="molecule type" value="Genomic_DNA"/>
</dbReference>
<reference evidence="2 3" key="1">
    <citation type="submission" date="2017-04" db="EMBL/GenBank/DDBJ databases">
        <authorList>
            <person name="Afonso C.L."/>
            <person name="Miller P.J."/>
            <person name="Scott M.A."/>
            <person name="Spackman E."/>
            <person name="Goraichik I."/>
            <person name="Dimitrov K.M."/>
            <person name="Suarez D.L."/>
            <person name="Swayne D.E."/>
        </authorList>
    </citation>
    <scope>NUCLEOTIDE SEQUENCE [LARGE SCALE GENOMIC DNA]</scope>
    <source>
        <strain evidence="2 3">DSM 23236</strain>
    </source>
</reference>
<feature type="transmembrane region" description="Helical" evidence="1">
    <location>
        <begin position="457"/>
        <end position="478"/>
    </location>
</feature>
<accession>A0A1W1XRN2</accession>
<dbReference type="RefSeq" id="WP_084091149.1">
    <property type="nucleotide sequence ID" value="NZ_FWXD01000014.1"/>
</dbReference>
<proteinExistence type="predicted"/>